<dbReference type="AlphaFoldDB" id="A0A5C3NBY0"/>
<organism evidence="3 4">
    <name type="scientific">Heliocybe sulcata</name>
    <dbReference type="NCBI Taxonomy" id="5364"/>
    <lineage>
        <taxon>Eukaryota</taxon>
        <taxon>Fungi</taxon>
        <taxon>Dikarya</taxon>
        <taxon>Basidiomycota</taxon>
        <taxon>Agaricomycotina</taxon>
        <taxon>Agaricomycetes</taxon>
        <taxon>Gloeophyllales</taxon>
        <taxon>Gloeophyllaceae</taxon>
        <taxon>Heliocybe</taxon>
    </lineage>
</organism>
<feature type="compositionally biased region" description="Basic and acidic residues" evidence="1">
    <location>
        <begin position="476"/>
        <end position="485"/>
    </location>
</feature>
<feature type="compositionally biased region" description="Acidic residues" evidence="1">
    <location>
        <begin position="465"/>
        <end position="475"/>
    </location>
</feature>
<feature type="region of interest" description="Disordered" evidence="1">
    <location>
        <begin position="301"/>
        <end position="321"/>
    </location>
</feature>
<reference evidence="3 4" key="1">
    <citation type="journal article" date="2019" name="Nat. Ecol. Evol.">
        <title>Megaphylogeny resolves global patterns of mushroom evolution.</title>
        <authorList>
            <person name="Varga T."/>
            <person name="Krizsan K."/>
            <person name="Foldi C."/>
            <person name="Dima B."/>
            <person name="Sanchez-Garcia M."/>
            <person name="Sanchez-Ramirez S."/>
            <person name="Szollosi G.J."/>
            <person name="Szarkandi J.G."/>
            <person name="Papp V."/>
            <person name="Albert L."/>
            <person name="Andreopoulos W."/>
            <person name="Angelini C."/>
            <person name="Antonin V."/>
            <person name="Barry K.W."/>
            <person name="Bougher N.L."/>
            <person name="Buchanan P."/>
            <person name="Buyck B."/>
            <person name="Bense V."/>
            <person name="Catcheside P."/>
            <person name="Chovatia M."/>
            <person name="Cooper J."/>
            <person name="Damon W."/>
            <person name="Desjardin D."/>
            <person name="Finy P."/>
            <person name="Geml J."/>
            <person name="Haridas S."/>
            <person name="Hughes K."/>
            <person name="Justo A."/>
            <person name="Karasinski D."/>
            <person name="Kautmanova I."/>
            <person name="Kiss B."/>
            <person name="Kocsube S."/>
            <person name="Kotiranta H."/>
            <person name="LaButti K.M."/>
            <person name="Lechner B.E."/>
            <person name="Liimatainen K."/>
            <person name="Lipzen A."/>
            <person name="Lukacs Z."/>
            <person name="Mihaltcheva S."/>
            <person name="Morgado L.N."/>
            <person name="Niskanen T."/>
            <person name="Noordeloos M.E."/>
            <person name="Ohm R.A."/>
            <person name="Ortiz-Santana B."/>
            <person name="Ovrebo C."/>
            <person name="Racz N."/>
            <person name="Riley R."/>
            <person name="Savchenko A."/>
            <person name="Shiryaev A."/>
            <person name="Soop K."/>
            <person name="Spirin V."/>
            <person name="Szebenyi C."/>
            <person name="Tomsovsky M."/>
            <person name="Tulloss R.E."/>
            <person name="Uehling J."/>
            <person name="Grigoriev I.V."/>
            <person name="Vagvolgyi C."/>
            <person name="Papp T."/>
            <person name="Martin F.M."/>
            <person name="Miettinen O."/>
            <person name="Hibbett D.S."/>
            <person name="Nagy L.G."/>
        </authorList>
    </citation>
    <scope>NUCLEOTIDE SEQUENCE [LARGE SCALE GENOMIC DNA]</scope>
    <source>
        <strain evidence="3 4">OMC1185</strain>
    </source>
</reference>
<evidence type="ECO:0000259" key="2">
    <source>
        <dbReference type="Pfam" id="PF25534"/>
    </source>
</evidence>
<sequence length="485" mass="54604">MAGNYRGVDLAVRQAKKSEKCSGKYWFSIFYVHQIPLPYRKRSESVPDRLREAAILGEIAVYGNAKRQRRRENFGRSYSPSGNGKSMKSRQRVWGVVDLLFATTWMLVCGPTRTHNTTICGTITARDTESSTAHVLLTQHLRQDSCDITAKHPTAQLPRLFHEPAPRTAIKDNMVAHRGFSAWITCEGRVLPEFEVAVDNKTHRVTSWIPSFEGKPFVVHWKDHGSKIDTAAYIILDGFTAAGRFLNGEGETYRDGVRTGPSTERPFLFSKVPETETGSAGTATRSQLGIISLKIKRVQRLEEQQSDQPRQVPDRMQGSQKVGDHCVGFGEERQTWLQHPNTYSVQPYDKQNPGSYVTFTFRYRSPEFLHAQGIIESLEDVPKFLPEEPAKLGRFSASPVTPGPTPSPKPAIQTLTRGRRPPGTGQTMRIVSNRNDRENPKFSEFVWSSAAPDPDNPYLKKMEKDDDGSEDEDDDGDKKMTDDTE</sequence>
<evidence type="ECO:0000256" key="1">
    <source>
        <dbReference type="SAM" id="MobiDB-lite"/>
    </source>
</evidence>
<dbReference type="InterPro" id="IPR057678">
    <property type="entry name" value="DUF7918"/>
</dbReference>
<proteinExistence type="predicted"/>
<name>A0A5C3NBY0_9AGAM</name>
<evidence type="ECO:0000313" key="4">
    <source>
        <dbReference type="Proteomes" id="UP000305948"/>
    </source>
</evidence>
<dbReference type="Pfam" id="PF25534">
    <property type="entry name" value="DUF7918"/>
    <property type="match status" value="1"/>
</dbReference>
<dbReference type="Proteomes" id="UP000305948">
    <property type="component" value="Unassembled WGS sequence"/>
</dbReference>
<feature type="domain" description="DUF7918" evidence="2">
    <location>
        <begin position="182"/>
        <end position="376"/>
    </location>
</feature>
<dbReference type="PANTHER" id="PTHR36223">
    <property type="entry name" value="BETA-LACTAMASE-TYPE TRANSPEPTIDASE FOLD DOMAIN CONTAINING PROTEIN"/>
    <property type="match status" value="1"/>
</dbReference>
<evidence type="ECO:0000313" key="3">
    <source>
        <dbReference type="EMBL" id="TFK54792.1"/>
    </source>
</evidence>
<feature type="compositionally biased region" description="Polar residues" evidence="1">
    <location>
        <begin position="424"/>
        <end position="433"/>
    </location>
</feature>
<dbReference type="PANTHER" id="PTHR36223:SF1">
    <property type="entry name" value="TRANSCRIPTION ELONGATION FACTOR EAF N-TERMINAL DOMAIN-CONTAINING PROTEIN"/>
    <property type="match status" value="1"/>
</dbReference>
<accession>A0A5C3NBY0</accession>
<dbReference type="OrthoDB" id="3237202at2759"/>
<gene>
    <name evidence="3" type="ORF">OE88DRAFT_1723304</name>
</gene>
<keyword evidence="4" id="KW-1185">Reference proteome</keyword>
<dbReference type="EMBL" id="ML213505">
    <property type="protein sequence ID" value="TFK54792.1"/>
    <property type="molecule type" value="Genomic_DNA"/>
</dbReference>
<protein>
    <recommendedName>
        <fullName evidence="2">DUF7918 domain-containing protein</fullName>
    </recommendedName>
</protein>
<feature type="region of interest" description="Disordered" evidence="1">
    <location>
        <begin position="394"/>
        <end position="485"/>
    </location>
</feature>